<organism evidence="7 9">
    <name type="scientific">Photobacterium damsela subsp. piscicida</name>
    <name type="common">Pasteurella piscicida</name>
    <dbReference type="NCBI Taxonomy" id="38294"/>
    <lineage>
        <taxon>Bacteria</taxon>
        <taxon>Pseudomonadati</taxon>
        <taxon>Pseudomonadota</taxon>
        <taxon>Gammaproteobacteria</taxon>
        <taxon>Vibrionales</taxon>
        <taxon>Vibrionaceae</taxon>
        <taxon>Photobacterium</taxon>
    </lineage>
</organism>
<comment type="catalytic activity">
    <reaction evidence="4">
        <text>a quinone + sn-glycerol 3-phosphate = dihydroxyacetone phosphate + a quinol</text>
        <dbReference type="Rhea" id="RHEA:18977"/>
        <dbReference type="ChEBI" id="CHEBI:24646"/>
        <dbReference type="ChEBI" id="CHEBI:57597"/>
        <dbReference type="ChEBI" id="CHEBI:57642"/>
        <dbReference type="ChEBI" id="CHEBI:132124"/>
        <dbReference type="EC" id="1.1.5.3"/>
    </reaction>
</comment>
<keyword evidence="2 4" id="KW-0288">FMN</keyword>
<evidence type="ECO:0000313" key="8">
    <source>
        <dbReference type="Proteomes" id="UP000218676"/>
    </source>
</evidence>
<dbReference type="PANTHER" id="PTHR42949:SF3">
    <property type="entry name" value="ANAEROBIC GLYCEROL-3-PHOSPHATE DEHYDROGENASE SUBUNIT B"/>
    <property type="match status" value="1"/>
</dbReference>
<sequence>MKFDTLVIGGGVAGLSGAIRCAEAGLKTAVVAAGQSALHFSSGSIDLLSRLPDGQLVEKPFDAFTELAQQSPNHPYSKLGSDVVKRALEWYQHTMAKRGIELSHQADFTNHLRLTPMGTFRATWLSQQTVHPFPLHNLSKGIQRLALVTMDGFRDFQPELAADNLRKLPQFNHVEIITAAVELPDFAKMQRNPCEFRSIDIGRVLKDEAKLKVFADDMKIRVGRADLVVVPAVFGNGDGAKVIKRLEELTGYNICELPTMPPSLLGIRIEEAMKAYFKSLGGLILVGDEVQQGVFEHGRLKHIFTRNHWDMPLQAEHFLIATGSFFSKGMAAHRTHIEEPIFNLDMAENSHRDHWYQKQFFAKQAHPFMAIGIESNTQLQPSIQGQTIENLYCAGALMAHYDPVFQGCGSGVAISTGFYVAEQIIKQHQQTEQQVEGATA</sequence>
<dbReference type="UniPathway" id="UPA00618">
    <property type="reaction ID" value="UER00673"/>
</dbReference>
<dbReference type="Gene3D" id="3.50.50.60">
    <property type="entry name" value="FAD/NAD(P)-binding domain"/>
    <property type="match status" value="1"/>
</dbReference>
<proteinExistence type="inferred from homology"/>
<reference evidence="6" key="1">
    <citation type="journal article" date="2017" name="Genome Announc.">
        <title>Whole-Genome Sequence of Photobacterium damselae subsp. piscicida Strain 91-197, Isolated from Hybrid Striped Bass (Morone sp.) in the United States.</title>
        <authorList>
            <person name="Teru Y."/>
            <person name="Hikima J."/>
            <person name="Kono T."/>
            <person name="Sakai M."/>
            <person name="Takano T."/>
            <person name="Hawke J.P."/>
            <person name="Takeyama H."/>
            <person name="Aoki T."/>
        </authorList>
    </citation>
    <scope>NUCLEOTIDE SEQUENCE</scope>
    <source>
        <strain evidence="6">91-197</strain>
    </source>
</reference>
<comment type="subunit">
    <text evidence="4">Composed of a catalytic GlpA/B dimer and of membrane bound GlpC.</text>
</comment>
<evidence type="ECO:0000313" key="7">
    <source>
        <dbReference type="EMBL" id="QOD57461.1"/>
    </source>
</evidence>
<comment type="cofactor">
    <cofactor evidence="4">
        <name>FMN</name>
        <dbReference type="ChEBI" id="CHEBI:58210"/>
    </cofactor>
</comment>
<evidence type="ECO:0000256" key="2">
    <source>
        <dbReference type="ARBA" id="ARBA00022643"/>
    </source>
</evidence>
<evidence type="ECO:0000256" key="1">
    <source>
        <dbReference type="ARBA" id="ARBA00022630"/>
    </source>
</evidence>
<dbReference type="NCBIfam" id="TIGR03378">
    <property type="entry name" value="glycerol3P_GlpB"/>
    <property type="match status" value="1"/>
</dbReference>
<dbReference type="AlphaFoldDB" id="A0A1V1V3P9"/>
<dbReference type="InterPro" id="IPR009158">
    <property type="entry name" value="G3P_DH_GlpB_su"/>
</dbReference>
<reference evidence="8" key="2">
    <citation type="submission" date="2017-05" db="EMBL/GenBank/DDBJ databases">
        <title>Whole genome sequence of fish pathogenic bacteria, Photobacterium damselae subsp. piscicida, strain 91-197, isolated from hybrid striped bass (Morone sp.) in USA.</title>
        <authorList>
            <person name="Teru Y."/>
            <person name="Hikima J."/>
            <person name="Kono T."/>
            <person name="Sakai M."/>
            <person name="Takano T."/>
            <person name="Hawke J.P."/>
            <person name="Takeyama H."/>
            <person name="Aoki T."/>
        </authorList>
    </citation>
    <scope>NUCLEOTIDE SEQUENCE [LARGE SCALE GENOMIC DNA]</scope>
    <source>
        <strain evidence="8">91-197</strain>
    </source>
</reference>
<dbReference type="GO" id="GO:0019563">
    <property type="term" value="P:glycerol catabolic process"/>
    <property type="evidence" value="ECO:0007669"/>
    <property type="project" value="UniProtKB-UniRule"/>
</dbReference>
<dbReference type="EMBL" id="CP061854">
    <property type="protein sequence ID" value="QOD57461.1"/>
    <property type="molecule type" value="Genomic_DNA"/>
</dbReference>
<dbReference type="PIRSF" id="PIRSF000141">
    <property type="entry name" value="Anaerobic_G3P_dh"/>
    <property type="match status" value="1"/>
</dbReference>
<dbReference type="Proteomes" id="UP000218676">
    <property type="component" value="Chromosome 1"/>
</dbReference>
<accession>A0A1V1V3P9</accession>
<dbReference type="InterPro" id="IPR003953">
    <property type="entry name" value="FAD-dep_OxRdtase_2_FAD-bd"/>
</dbReference>
<dbReference type="GO" id="GO:0009331">
    <property type="term" value="C:glycerol-3-phosphate dehydrogenase (FAD) complex"/>
    <property type="evidence" value="ECO:0007669"/>
    <property type="project" value="InterPro"/>
</dbReference>
<feature type="domain" description="FAD-dependent oxidoreductase 2 FAD-binding" evidence="5">
    <location>
        <begin position="4"/>
        <end position="412"/>
    </location>
</feature>
<dbReference type="InterPro" id="IPR051691">
    <property type="entry name" value="Metab_Enz_Cyan_OpOx_G3PDH"/>
</dbReference>
<reference evidence="7 9" key="3">
    <citation type="submission" date="2020-09" db="EMBL/GenBank/DDBJ databases">
        <title>Complete, closed and curated genome sequences of Photobacterium damselae subsp. piscicida isolates from Australia indicate localised evolution and additional plasmid-borne pathogenicity mechanisms.</title>
        <authorList>
            <person name="Baseggio L."/>
            <person name="Silayeva O."/>
            <person name="Buller N."/>
            <person name="Landos M."/>
            <person name="Engelstaedter J."/>
            <person name="Barnes A.C."/>
        </authorList>
    </citation>
    <scope>NUCLEOTIDE SEQUENCE [LARGE SCALE GENOMIC DNA]</scope>
    <source>
        <strain evidence="7 9">AS-16-0540-1</strain>
    </source>
</reference>
<dbReference type="HAMAP" id="MF_00753">
    <property type="entry name" value="Glycerol3P_GlpB"/>
    <property type="match status" value="1"/>
</dbReference>
<dbReference type="PANTHER" id="PTHR42949">
    <property type="entry name" value="ANAEROBIC GLYCEROL-3-PHOSPHATE DEHYDROGENASE SUBUNIT B"/>
    <property type="match status" value="1"/>
</dbReference>
<evidence type="ECO:0000259" key="5">
    <source>
        <dbReference type="Pfam" id="PF00890"/>
    </source>
</evidence>
<evidence type="ECO:0000256" key="3">
    <source>
        <dbReference type="ARBA" id="ARBA00023002"/>
    </source>
</evidence>
<comment type="function">
    <text evidence="4">Conversion of glycerol 3-phosphate to dihydroxyacetone. Uses fumarate or nitrate as electron acceptor.</text>
</comment>
<dbReference type="GO" id="GO:0004368">
    <property type="term" value="F:glycerol-3-phosphate dehydrogenase (quinone) activity"/>
    <property type="evidence" value="ECO:0007669"/>
    <property type="project" value="UniProtKB-UniRule"/>
</dbReference>
<evidence type="ECO:0000313" key="9">
    <source>
        <dbReference type="Proteomes" id="UP000516656"/>
    </source>
</evidence>
<protein>
    <recommendedName>
        <fullName evidence="4">Anaerobic glycerol-3-phosphate dehydrogenase subunit B</fullName>
        <shortName evidence="4">Anaerobic G-3-P dehydrogenase subunit B</shortName>
        <shortName evidence="4">Anaerobic G3Pdhase B</shortName>
        <ecNumber evidence="4">1.1.5.3</ecNumber>
    </recommendedName>
</protein>
<dbReference type="Proteomes" id="UP000516656">
    <property type="component" value="Chromosome 1"/>
</dbReference>
<keyword evidence="3 4" id="KW-0560">Oxidoreductase</keyword>
<name>A0A1V1V3P9_PHODP</name>
<dbReference type="Pfam" id="PF00890">
    <property type="entry name" value="FAD_binding_2"/>
    <property type="match status" value="1"/>
</dbReference>
<keyword evidence="1 4" id="KW-0285">Flavoprotein</keyword>
<dbReference type="InterPro" id="IPR036188">
    <property type="entry name" value="FAD/NAD-bd_sf"/>
</dbReference>
<dbReference type="RefSeq" id="WP_086956990.1">
    <property type="nucleotide sequence ID" value="NZ_AP018045.1"/>
</dbReference>
<dbReference type="EMBL" id="AP018045">
    <property type="protein sequence ID" value="BAX53439.1"/>
    <property type="molecule type" value="Genomic_DNA"/>
</dbReference>
<dbReference type="SUPFAM" id="SSF51905">
    <property type="entry name" value="FAD/NAD(P)-binding domain"/>
    <property type="match status" value="1"/>
</dbReference>
<evidence type="ECO:0000313" key="6">
    <source>
        <dbReference type="EMBL" id="BAX53439.1"/>
    </source>
</evidence>
<dbReference type="EC" id="1.1.5.3" evidence="4"/>
<gene>
    <name evidence="4 7" type="primary">glpB</name>
    <name evidence="7" type="ORF">IC627_05845</name>
    <name evidence="6" type="ORF">PDPUS_1_02065</name>
</gene>
<evidence type="ECO:0000256" key="4">
    <source>
        <dbReference type="HAMAP-Rule" id="MF_00753"/>
    </source>
</evidence>
<comment type="pathway">
    <text evidence="4">Polyol metabolism; glycerol degradation via glycerol kinase pathway; glycerone phosphate from sn-glycerol 3-phosphate (anaerobic route): step 1/1.</text>
</comment>
<comment type="similarity">
    <text evidence="4">Belongs to the anaerobic G-3-P dehydrogenase subunit B family.</text>
</comment>
<dbReference type="NCBIfam" id="NF003718">
    <property type="entry name" value="PRK05329.1-1"/>
    <property type="match status" value="1"/>
</dbReference>
<dbReference type="NCBIfam" id="NF003719">
    <property type="entry name" value="PRK05329.1-2"/>
    <property type="match status" value="1"/>
</dbReference>
<dbReference type="NCBIfam" id="NF003720">
    <property type="entry name" value="PRK05329.1-3"/>
    <property type="match status" value="1"/>
</dbReference>